<dbReference type="Proteomes" id="UP000198816">
    <property type="component" value="Unassembled WGS sequence"/>
</dbReference>
<keyword evidence="2" id="KW-1185">Reference proteome</keyword>
<proteinExistence type="predicted"/>
<gene>
    <name evidence="1" type="ORF">SAMN05421783_10285</name>
</gene>
<reference evidence="2" key="1">
    <citation type="submission" date="2016-10" db="EMBL/GenBank/DDBJ databases">
        <authorList>
            <person name="Varghese N."/>
            <person name="Submissions S."/>
        </authorList>
    </citation>
    <scope>NUCLEOTIDE SEQUENCE [LARGE SCALE GENOMIC DNA]</scope>
    <source>
        <strain evidence="2">DSM 217</strain>
    </source>
</reference>
<accession>A0A1H2RM34</accession>
<dbReference type="STRING" id="1058.SAMN05421783_10285"/>
<dbReference type="AlphaFoldDB" id="A0A1H2RM34"/>
<organism evidence="1 2">
    <name type="scientific">Thiocapsa roseopersicina</name>
    <dbReference type="NCBI Taxonomy" id="1058"/>
    <lineage>
        <taxon>Bacteria</taxon>
        <taxon>Pseudomonadati</taxon>
        <taxon>Pseudomonadota</taxon>
        <taxon>Gammaproteobacteria</taxon>
        <taxon>Chromatiales</taxon>
        <taxon>Chromatiaceae</taxon>
        <taxon>Thiocapsa</taxon>
    </lineage>
</organism>
<protein>
    <submittedName>
        <fullName evidence="1">Uncharacterized protein</fullName>
    </submittedName>
</protein>
<dbReference type="EMBL" id="FNNZ01000002">
    <property type="protein sequence ID" value="SDW20365.1"/>
    <property type="molecule type" value="Genomic_DNA"/>
</dbReference>
<evidence type="ECO:0000313" key="1">
    <source>
        <dbReference type="EMBL" id="SDW20365.1"/>
    </source>
</evidence>
<sequence>MRPDALRGLGLRRLNRTFADTPAFPLNFCVKAT</sequence>
<evidence type="ECO:0000313" key="2">
    <source>
        <dbReference type="Proteomes" id="UP000198816"/>
    </source>
</evidence>
<name>A0A1H2RM34_THIRO</name>